<evidence type="ECO:0000313" key="3">
    <source>
        <dbReference type="Proteomes" id="UP000000305"/>
    </source>
</evidence>
<dbReference type="HOGENOM" id="CLU_1645446_0_0_1"/>
<name>E9GTD1_DAPPU</name>
<evidence type="ECO:0000313" key="2">
    <source>
        <dbReference type="EMBL" id="EFX77258.1"/>
    </source>
</evidence>
<accession>E9GTD1</accession>
<dbReference type="EMBL" id="GL732563">
    <property type="protein sequence ID" value="EFX77258.1"/>
    <property type="molecule type" value="Genomic_DNA"/>
</dbReference>
<protein>
    <recommendedName>
        <fullName evidence="4">FLYWCH-type domain-containing protein</fullName>
    </recommendedName>
</protein>
<evidence type="ECO:0008006" key="4">
    <source>
        <dbReference type="Google" id="ProtNLM"/>
    </source>
</evidence>
<gene>
    <name evidence="2" type="ORF">DAPPUDRAFT_106195</name>
</gene>
<evidence type="ECO:0000256" key="1">
    <source>
        <dbReference type="SAM" id="MobiDB-lite"/>
    </source>
</evidence>
<feature type="region of interest" description="Disordered" evidence="1">
    <location>
        <begin position="95"/>
        <end position="128"/>
    </location>
</feature>
<dbReference type="PhylomeDB" id="E9GTD1"/>
<dbReference type="Proteomes" id="UP000000305">
    <property type="component" value="Unassembled WGS sequence"/>
</dbReference>
<proteinExistence type="predicted"/>
<dbReference type="KEGG" id="dpx:DAPPUDRAFT_106195"/>
<sequence>MDRGGVRVLRVPGTRKNSFRYNTECGHIFYEKDLRGETLQLECVNRKRENDGCPYKIYFVYDVYTETGLHNHEPMFDEQNWAAVVHECVTIAETPGQGRQGQKRILEQSRREKRSTQPPTPNSVEDIVQSIETPPEFKYGKNSCIGKCKTRPIFLWNCTIG</sequence>
<organism evidence="2 3">
    <name type="scientific">Daphnia pulex</name>
    <name type="common">Water flea</name>
    <dbReference type="NCBI Taxonomy" id="6669"/>
    <lineage>
        <taxon>Eukaryota</taxon>
        <taxon>Metazoa</taxon>
        <taxon>Ecdysozoa</taxon>
        <taxon>Arthropoda</taxon>
        <taxon>Crustacea</taxon>
        <taxon>Branchiopoda</taxon>
        <taxon>Diplostraca</taxon>
        <taxon>Cladocera</taxon>
        <taxon>Anomopoda</taxon>
        <taxon>Daphniidae</taxon>
        <taxon>Daphnia</taxon>
    </lineage>
</organism>
<dbReference type="AlphaFoldDB" id="E9GTD1"/>
<keyword evidence="3" id="KW-1185">Reference proteome</keyword>
<reference evidence="2 3" key="1">
    <citation type="journal article" date="2011" name="Science">
        <title>The ecoresponsive genome of Daphnia pulex.</title>
        <authorList>
            <person name="Colbourne J.K."/>
            <person name="Pfrender M.E."/>
            <person name="Gilbert D."/>
            <person name="Thomas W.K."/>
            <person name="Tucker A."/>
            <person name="Oakley T.H."/>
            <person name="Tokishita S."/>
            <person name="Aerts A."/>
            <person name="Arnold G.J."/>
            <person name="Basu M.K."/>
            <person name="Bauer D.J."/>
            <person name="Caceres C.E."/>
            <person name="Carmel L."/>
            <person name="Casola C."/>
            <person name="Choi J.H."/>
            <person name="Detter J.C."/>
            <person name="Dong Q."/>
            <person name="Dusheyko S."/>
            <person name="Eads B.D."/>
            <person name="Frohlich T."/>
            <person name="Geiler-Samerotte K.A."/>
            <person name="Gerlach D."/>
            <person name="Hatcher P."/>
            <person name="Jogdeo S."/>
            <person name="Krijgsveld J."/>
            <person name="Kriventseva E.V."/>
            <person name="Kultz D."/>
            <person name="Laforsch C."/>
            <person name="Lindquist E."/>
            <person name="Lopez J."/>
            <person name="Manak J.R."/>
            <person name="Muller J."/>
            <person name="Pangilinan J."/>
            <person name="Patwardhan R.P."/>
            <person name="Pitluck S."/>
            <person name="Pritham E.J."/>
            <person name="Rechtsteiner A."/>
            <person name="Rho M."/>
            <person name="Rogozin I.B."/>
            <person name="Sakarya O."/>
            <person name="Salamov A."/>
            <person name="Schaack S."/>
            <person name="Shapiro H."/>
            <person name="Shiga Y."/>
            <person name="Skalitzky C."/>
            <person name="Smith Z."/>
            <person name="Souvorov A."/>
            <person name="Sung W."/>
            <person name="Tang Z."/>
            <person name="Tsuchiya D."/>
            <person name="Tu H."/>
            <person name="Vos H."/>
            <person name="Wang M."/>
            <person name="Wolf Y.I."/>
            <person name="Yamagata H."/>
            <person name="Yamada T."/>
            <person name="Ye Y."/>
            <person name="Shaw J.R."/>
            <person name="Andrews J."/>
            <person name="Crease T.J."/>
            <person name="Tang H."/>
            <person name="Lucas S.M."/>
            <person name="Robertson H.M."/>
            <person name="Bork P."/>
            <person name="Koonin E.V."/>
            <person name="Zdobnov E.M."/>
            <person name="Grigoriev I.V."/>
            <person name="Lynch M."/>
            <person name="Boore J.L."/>
        </authorList>
    </citation>
    <scope>NUCLEOTIDE SEQUENCE [LARGE SCALE GENOMIC DNA]</scope>
</reference>
<dbReference type="InParanoid" id="E9GTD1"/>